<sequence length="152" mass="16123">MVIFPGINGLFSTLDLTPRGHYEVHGDNELSLSPSSSASSSSGSQRFSFLRTASSTAGSSVASLIQASAAPPRLSMSRSFQRSVFIAEYTNGKLKPSRTVVVRFMEFEATVPGITAKVQTALSSEEPLILTDAQGNEIVESGETKGVSLLCF</sequence>
<organism evidence="1 2">
    <name type="scientific">Cirrhinus molitorella</name>
    <name type="common">mud carp</name>
    <dbReference type="NCBI Taxonomy" id="172907"/>
    <lineage>
        <taxon>Eukaryota</taxon>
        <taxon>Metazoa</taxon>
        <taxon>Chordata</taxon>
        <taxon>Craniata</taxon>
        <taxon>Vertebrata</taxon>
        <taxon>Euteleostomi</taxon>
        <taxon>Actinopterygii</taxon>
        <taxon>Neopterygii</taxon>
        <taxon>Teleostei</taxon>
        <taxon>Ostariophysi</taxon>
        <taxon>Cypriniformes</taxon>
        <taxon>Cyprinidae</taxon>
        <taxon>Labeoninae</taxon>
        <taxon>Labeonini</taxon>
        <taxon>Cirrhinus</taxon>
    </lineage>
</organism>
<keyword evidence="2" id="KW-1185">Reference proteome</keyword>
<dbReference type="Proteomes" id="UP001558613">
    <property type="component" value="Unassembled WGS sequence"/>
</dbReference>
<dbReference type="EMBL" id="JAYMGO010000022">
    <property type="protein sequence ID" value="KAL1250597.1"/>
    <property type="molecule type" value="Genomic_DNA"/>
</dbReference>
<proteinExistence type="predicted"/>
<protein>
    <submittedName>
        <fullName evidence="1">Uncharacterized protein</fullName>
    </submittedName>
</protein>
<reference evidence="1 2" key="1">
    <citation type="submission" date="2023-09" db="EMBL/GenBank/DDBJ databases">
        <authorList>
            <person name="Wang M."/>
        </authorList>
    </citation>
    <scope>NUCLEOTIDE SEQUENCE [LARGE SCALE GENOMIC DNA]</scope>
    <source>
        <strain evidence="1">GT-2023</strain>
        <tissue evidence="1">Liver</tissue>
    </source>
</reference>
<evidence type="ECO:0000313" key="2">
    <source>
        <dbReference type="Proteomes" id="UP001558613"/>
    </source>
</evidence>
<name>A0ABR3LCH8_9TELE</name>
<accession>A0ABR3LCH8</accession>
<comment type="caution">
    <text evidence="1">The sequence shown here is derived from an EMBL/GenBank/DDBJ whole genome shotgun (WGS) entry which is preliminary data.</text>
</comment>
<gene>
    <name evidence="1" type="ORF">QQF64_018393</name>
</gene>
<evidence type="ECO:0000313" key="1">
    <source>
        <dbReference type="EMBL" id="KAL1250597.1"/>
    </source>
</evidence>